<dbReference type="GO" id="GO:0043130">
    <property type="term" value="F:ubiquitin binding"/>
    <property type="evidence" value="ECO:0007669"/>
    <property type="project" value="InterPro"/>
</dbReference>
<feature type="compositionally biased region" description="Acidic residues" evidence="2">
    <location>
        <begin position="117"/>
        <end position="132"/>
    </location>
</feature>
<feature type="region of interest" description="Disordered" evidence="2">
    <location>
        <begin position="599"/>
        <end position="620"/>
    </location>
</feature>
<evidence type="ECO:0000313" key="6">
    <source>
        <dbReference type="Proteomes" id="UP000253472"/>
    </source>
</evidence>
<accession>A0A367Y6H0</accession>
<keyword evidence="1" id="KW-0833">Ubl conjugation pathway</keyword>
<comment type="caution">
    <text evidence="5">The sequence shown here is derived from an EMBL/GenBank/DDBJ whole genome shotgun (WGS) entry which is preliminary data.</text>
</comment>
<dbReference type="SMART" id="SM00165">
    <property type="entry name" value="UBA"/>
    <property type="match status" value="1"/>
</dbReference>
<evidence type="ECO:0000256" key="2">
    <source>
        <dbReference type="SAM" id="MobiDB-lite"/>
    </source>
</evidence>
<dbReference type="Proteomes" id="UP000253472">
    <property type="component" value="Unassembled WGS sequence"/>
</dbReference>
<feature type="domain" description="UBA" evidence="3">
    <location>
        <begin position="1"/>
        <end position="40"/>
    </location>
</feature>
<evidence type="ECO:0000259" key="4">
    <source>
        <dbReference type="PROSITE" id="PS51140"/>
    </source>
</evidence>
<dbReference type="AlphaFoldDB" id="A0A367Y6H0"/>
<dbReference type="GO" id="GO:0005829">
    <property type="term" value="C:cytosol"/>
    <property type="evidence" value="ECO:0007669"/>
    <property type="project" value="TreeGrafter"/>
</dbReference>
<dbReference type="InterPro" id="IPR015940">
    <property type="entry name" value="UBA"/>
</dbReference>
<sequence>MTNDKIKQLKEMGFTEEQATDALKASNNDLQLAIGHLFGDPISQPPPATVENKENTQLVPYSETIQVTNPQDIPDFTLLGDNSSSTAEWGDFQQDSLPGAYEQTQTNSRSREVANDGVDDDDDDDDYDDYDDYSTSHRHIDSRNSEPIETLYDIPLSFAREPDVSPAVLPRATATLQSCLLSLLVSLSQITEFKQVYLSKDLNYGFDENWFHPNTELEIEIPEEYEDQKLYRFVVEVQRTLGFLTAASKRAFISGENLYRSLPEDFVSDEDEWEDVIKKFYAHLATGAKAILGQDLAPFFLVEVECNDEERTDLSILQIDFEARGSSLQEGFNSLFWSSDLKPVFTKIGSLLTVQVFGDEDSYQTQPFEIPEFFYPGLYGKDYQSLIKKMDRKKLSSHKERSGITGRLMEFSSFEGKKIKKILQNSIDYFATTDEKEAHDDLLKLTEKIKSESVILNERLKALSQEYLKMDTTKPENILEVIAKEELPVPEKYVLTGVILSDSEYIYRANDLTTTDEEEWLCILIDQAYDRVLNFRSEAMSFDAVQSFVLEETKLNNKQLVLFYTAESALKGTAKLPKRLAEFFDKDNHLVVKQTQEAKTDEIAVDEERESQDIEVDDEPQSIELKGEDLIATD</sequence>
<dbReference type="Gene3D" id="1.10.8.10">
    <property type="entry name" value="DNA helicase RuvA subunit, C-terminal domain"/>
    <property type="match status" value="1"/>
</dbReference>
<proteinExistence type="predicted"/>
<organism evidence="5 6">
    <name type="scientific">Candida viswanathii</name>
    <dbReference type="NCBI Taxonomy" id="5486"/>
    <lineage>
        <taxon>Eukaryota</taxon>
        <taxon>Fungi</taxon>
        <taxon>Dikarya</taxon>
        <taxon>Ascomycota</taxon>
        <taxon>Saccharomycotina</taxon>
        <taxon>Pichiomycetes</taxon>
        <taxon>Debaryomycetaceae</taxon>
        <taxon>Candida/Lodderomyces clade</taxon>
        <taxon>Candida</taxon>
    </lineage>
</organism>
<dbReference type="GO" id="GO:0016579">
    <property type="term" value="P:protein deubiquitination"/>
    <property type="evidence" value="ECO:0007669"/>
    <property type="project" value="TreeGrafter"/>
</dbReference>
<dbReference type="Pfam" id="PF00627">
    <property type="entry name" value="UBA"/>
    <property type="match status" value="1"/>
</dbReference>
<dbReference type="InterPro" id="IPR009060">
    <property type="entry name" value="UBA-like_sf"/>
</dbReference>
<evidence type="ECO:0000313" key="5">
    <source>
        <dbReference type="EMBL" id="RCK60601.1"/>
    </source>
</evidence>
<dbReference type="PROSITE" id="PS51140">
    <property type="entry name" value="CUE"/>
    <property type="match status" value="1"/>
</dbReference>
<feature type="compositionally biased region" description="Acidic residues" evidence="2">
    <location>
        <begin position="603"/>
        <end position="620"/>
    </location>
</feature>
<dbReference type="InterPro" id="IPR003892">
    <property type="entry name" value="CUE"/>
</dbReference>
<dbReference type="PROSITE" id="PS50030">
    <property type="entry name" value="UBA"/>
    <property type="match status" value="1"/>
</dbReference>
<dbReference type="OrthoDB" id="4489171at2759"/>
<dbReference type="SUPFAM" id="SSF46934">
    <property type="entry name" value="UBA-like"/>
    <property type="match status" value="1"/>
</dbReference>
<dbReference type="PANTHER" id="PTHR39597">
    <property type="entry name" value="UBA DOMAIN-CONTAINING PROTEIN RUP1"/>
    <property type="match status" value="1"/>
</dbReference>
<dbReference type="EMBL" id="QLNQ01000026">
    <property type="protein sequence ID" value="RCK60601.1"/>
    <property type="molecule type" value="Genomic_DNA"/>
</dbReference>
<dbReference type="InterPro" id="IPR055335">
    <property type="entry name" value="Ucp6/RUP1"/>
</dbReference>
<dbReference type="GO" id="GO:0005634">
    <property type="term" value="C:nucleus"/>
    <property type="evidence" value="ECO:0007669"/>
    <property type="project" value="TreeGrafter"/>
</dbReference>
<evidence type="ECO:0000259" key="3">
    <source>
        <dbReference type="PROSITE" id="PS50030"/>
    </source>
</evidence>
<dbReference type="CDD" id="cd14270">
    <property type="entry name" value="UBA"/>
    <property type="match status" value="1"/>
</dbReference>
<reference evidence="5 6" key="1">
    <citation type="submission" date="2018-06" db="EMBL/GenBank/DDBJ databases">
        <title>Whole genome sequencing of Candida tropicalis (genome annotated by CSBL at Korea University).</title>
        <authorList>
            <person name="Ahn J."/>
        </authorList>
    </citation>
    <scope>NUCLEOTIDE SEQUENCE [LARGE SCALE GENOMIC DNA]</scope>
    <source>
        <strain evidence="5 6">ATCC 20962</strain>
    </source>
</reference>
<dbReference type="STRING" id="5486.A0A367Y6H0"/>
<evidence type="ECO:0000256" key="1">
    <source>
        <dbReference type="ARBA" id="ARBA00022786"/>
    </source>
</evidence>
<gene>
    <name evidence="5" type="primary">RUP1_1</name>
    <name evidence="5" type="ORF">Cantr_08603</name>
</gene>
<protein>
    <submittedName>
        <fullName evidence="5">UBA domain-containing protein RUP1</fullName>
    </submittedName>
</protein>
<keyword evidence="6" id="KW-1185">Reference proteome</keyword>
<name>A0A367Y6H0_9ASCO</name>
<feature type="region of interest" description="Disordered" evidence="2">
    <location>
        <begin position="101"/>
        <end position="142"/>
    </location>
</feature>
<feature type="domain" description="CUE" evidence="4">
    <location>
        <begin position="1"/>
        <end position="42"/>
    </location>
</feature>
<dbReference type="PANTHER" id="PTHR39597:SF1">
    <property type="entry name" value="UBA DOMAIN-CONTAINING PROTEIN RUP1"/>
    <property type="match status" value="1"/>
</dbReference>